<dbReference type="EMBL" id="JACHMD010000001">
    <property type="protein sequence ID" value="MBB4668166.1"/>
    <property type="molecule type" value="Genomic_DNA"/>
</dbReference>
<sequence length="68" mass="6762">MSGRAVDAASSGAEYHGLVLRGALAVRAARGAAVITITHDVDELGHAGAIVRLVDGRLATPSPGSLDA</sequence>
<dbReference type="AlphaFoldDB" id="A0A7W7FJ83"/>
<evidence type="ECO:0000313" key="2">
    <source>
        <dbReference type="Proteomes" id="UP000573729"/>
    </source>
</evidence>
<dbReference type="Proteomes" id="UP000573729">
    <property type="component" value="Unassembled WGS sequence"/>
</dbReference>
<evidence type="ECO:0000313" key="1">
    <source>
        <dbReference type="EMBL" id="MBB4668166.1"/>
    </source>
</evidence>
<protein>
    <submittedName>
        <fullName evidence="1">ABC-type iron transport system FetAB ATPase subunit</fullName>
    </submittedName>
</protein>
<keyword evidence="2" id="KW-1185">Reference proteome</keyword>
<accession>A0A7W7FJ83</accession>
<proteinExistence type="predicted"/>
<organism evidence="1 2">
    <name type="scientific">Microbacterium marinum</name>
    <dbReference type="NCBI Taxonomy" id="421115"/>
    <lineage>
        <taxon>Bacteria</taxon>
        <taxon>Bacillati</taxon>
        <taxon>Actinomycetota</taxon>
        <taxon>Actinomycetes</taxon>
        <taxon>Micrococcales</taxon>
        <taxon>Microbacteriaceae</taxon>
        <taxon>Microbacterium</taxon>
    </lineage>
</organism>
<dbReference type="RefSeq" id="WP_184219739.1">
    <property type="nucleotide sequence ID" value="NZ_JACHMD010000001.1"/>
</dbReference>
<comment type="caution">
    <text evidence="1">The sequence shown here is derived from an EMBL/GenBank/DDBJ whole genome shotgun (WGS) entry which is preliminary data.</text>
</comment>
<reference evidence="1 2" key="1">
    <citation type="submission" date="2020-08" db="EMBL/GenBank/DDBJ databases">
        <title>Sequencing the genomes of 1000 actinobacteria strains.</title>
        <authorList>
            <person name="Klenk H.-P."/>
        </authorList>
    </citation>
    <scope>NUCLEOTIDE SEQUENCE [LARGE SCALE GENOMIC DNA]</scope>
    <source>
        <strain evidence="1 2">DSM 24947</strain>
    </source>
</reference>
<gene>
    <name evidence="1" type="ORF">BKA24_002875</name>
</gene>
<name>A0A7W7FJ83_9MICO</name>